<reference evidence="1" key="1">
    <citation type="submission" date="2018-05" db="EMBL/GenBank/DDBJ databases">
        <authorList>
            <person name="Lanie J.A."/>
            <person name="Ng W.-L."/>
            <person name="Kazmierczak K.M."/>
            <person name="Andrzejewski T.M."/>
            <person name="Davidsen T.M."/>
            <person name="Wayne K.J."/>
            <person name="Tettelin H."/>
            <person name="Glass J.I."/>
            <person name="Rusch D."/>
            <person name="Podicherti R."/>
            <person name="Tsui H.-C.T."/>
            <person name="Winkler M.E."/>
        </authorList>
    </citation>
    <scope>NUCLEOTIDE SEQUENCE</scope>
</reference>
<feature type="non-terminal residue" evidence="1">
    <location>
        <position position="1"/>
    </location>
</feature>
<evidence type="ECO:0000313" key="1">
    <source>
        <dbReference type="EMBL" id="SVB19442.1"/>
    </source>
</evidence>
<name>A0A382C112_9ZZZZ</name>
<sequence length="73" mass="8030">VDDLRRKLLFALILMAFTLPVASAGLVEVYVNNSEEDLVIAEEAVTIPYGKDFTLTFHVGGPYRIESGDDNLS</sequence>
<dbReference type="EMBL" id="UINC01032190">
    <property type="protein sequence ID" value="SVB19442.1"/>
    <property type="molecule type" value="Genomic_DNA"/>
</dbReference>
<gene>
    <name evidence="1" type="ORF">METZ01_LOCUS172296</name>
</gene>
<proteinExistence type="predicted"/>
<dbReference type="AlphaFoldDB" id="A0A382C112"/>
<protein>
    <submittedName>
        <fullName evidence="1">Uncharacterized protein</fullName>
    </submittedName>
</protein>
<organism evidence="1">
    <name type="scientific">marine metagenome</name>
    <dbReference type="NCBI Taxonomy" id="408172"/>
    <lineage>
        <taxon>unclassified sequences</taxon>
        <taxon>metagenomes</taxon>
        <taxon>ecological metagenomes</taxon>
    </lineage>
</organism>
<accession>A0A382C112</accession>
<feature type="non-terminal residue" evidence="1">
    <location>
        <position position="73"/>
    </location>
</feature>